<accession>A0ABV7LDK0</accession>
<evidence type="ECO:0000256" key="11">
    <source>
        <dbReference type="SAM" id="MobiDB-lite"/>
    </source>
</evidence>
<evidence type="ECO:0000256" key="3">
    <source>
        <dbReference type="ARBA" id="ARBA00022490"/>
    </source>
</evidence>
<protein>
    <recommendedName>
        <fullName evidence="2">Cell division protein ZapA</fullName>
    </recommendedName>
    <alternativeName>
        <fullName evidence="9">Z ring-associated protein ZapA</fullName>
    </alternativeName>
</protein>
<feature type="coiled-coil region" evidence="10">
    <location>
        <begin position="56"/>
        <end position="104"/>
    </location>
</feature>
<keyword evidence="3" id="KW-0963">Cytoplasm</keyword>
<evidence type="ECO:0000256" key="4">
    <source>
        <dbReference type="ARBA" id="ARBA00022618"/>
    </source>
</evidence>
<comment type="function">
    <text evidence="7">Activator of cell division through the inhibition of FtsZ GTPase activity, therefore promoting FtsZ assembly into bundles of protofilaments necessary for the formation of the division Z ring. It is recruited early at mid-cell but it is not essential for cell division.</text>
</comment>
<dbReference type="InterPro" id="IPR007838">
    <property type="entry name" value="Cell_div_ZapA-like"/>
</dbReference>
<evidence type="ECO:0000256" key="8">
    <source>
        <dbReference type="ARBA" id="ARBA00026068"/>
    </source>
</evidence>
<dbReference type="PANTHER" id="PTHR34981">
    <property type="entry name" value="CELL DIVISION PROTEIN ZAPA"/>
    <property type="match status" value="1"/>
</dbReference>
<dbReference type="GO" id="GO:0051301">
    <property type="term" value="P:cell division"/>
    <property type="evidence" value="ECO:0007669"/>
    <property type="project" value="UniProtKB-KW"/>
</dbReference>
<gene>
    <name evidence="12" type="ORF">ACFOEX_06615</name>
</gene>
<dbReference type="InterPro" id="IPR036192">
    <property type="entry name" value="Cell_div_ZapA-like_sf"/>
</dbReference>
<dbReference type="InterPro" id="IPR042233">
    <property type="entry name" value="Cell_div_ZapA_N"/>
</dbReference>
<dbReference type="EMBL" id="JBHRUV010000029">
    <property type="protein sequence ID" value="MFC3266020.1"/>
    <property type="molecule type" value="Genomic_DNA"/>
</dbReference>
<keyword evidence="5" id="KW-0717">Septation</keyword>
<comment type="subunit">
    <text evidence="8">Homodimer. Interacts with FtsZ.</text>
</comment>
<keyword evidence="13" id="KW-1185">Reference proteome</keyword>
<keyword evidence="6" id="KW-0131">Cell cycle</keyword>
<evidence type="ECO:0000313" key="13">
    <source>
        <dbReference type="Proteomes" id="UP001595536"/>
    </source>
</evidence>
<comment type="subcellular location">
    <subcellularLocation>
        <location evidence="1">Cytoplasm</location>
    </subcellularLocation>
</comment>
<keyword evidence="10" id="KW-0175">Coiled coil</keyword>
<organism evidence="12 13">
    <name type="scientific">Camelimonas abortus</name>
    <dbReference type="NCBI Taxonomy" id="1017184"/>
    <lineage>
        <taxon>Bacteria</taxon>
        <taxon>Pseudomonadati</taxon>
        <taxon>Pseudomonadota</taxon>
        <taxon>Alphaproteobacteria</taxon>
        <taxon>Hyphomicrobiales</taxon>
        <taxon>Chelatococcaceae</taxon>
        <taxon>Camelimonas</taxon>
    </lineage>
</organism>
<evidence type="ECO:0000313" key="12">
    <source>
        <dbReference type="EMBL" id="MFC3266020.1"/>
    </source>
</evidence>
<keyword evidence="4 12" id="KW-0132">Cell division</keyword>
<evidence type="ECO:0000256" key="9">
    <source>
        <dbReference type="ARBA" id="ARBA00033158"/>
    </source>
</evidence>
<evidence type="ECO:0000256" key="6">
    <source>
        <dbReference type="ARBA" id="ARBA00023306"/>
    </source>
</evidence>
<dbReference type="Proteomes" id="UP001595536">
    <property type="component" value="Unassembled WGS sequence"/>
</dbReference>
<dbReference type="PANTHER" id="PTHR34981:SF1">
    <property type="entry name" value="CELL DIVISION PROTEIN ZAPA"/>
    <property type="match status" value="1"/>
</dbReference>
<proteinExistence type="predicted"/>
<dbReference type="SUPFAM" id="SSF102829">
    <property type="entry name" value="Cell division protein ZapA-like"/>
    <property type="match status" value="1"/>
</dbReference>
<evidence type="ECO:0000256" key="5">
    <source>
        <dbReference type="ARBA" id="ARBA00023210"/>
    </source>
</evidence>
<dbReference type="Gene3D" id="3.30.160.880">
    <property type="entry name" value="Cell division protein ZapA protomer, N-terminal domain"/>
    <property type="match status" value="1"/>
</dbReference>
<name>A0ABV7LDK0_9HYPH</name>
<comment type="caution">
    <text evidence="12">The sequence shown here is derived from an EMBL/GenBank/DDBJ whole genome shotgun (WGS) entry which is preliminary data.</text>
</comment>
<reference evidence="13" key="1">
    <citation type="journal article" date="2019" name="Int. J. Syst. Evol. Microbiol.">
        <title>The Global Catalogue of Microorganisms (GCM) 10K type strain sequencing project: providing services to taxonomists for standard genome sequencing and annotation.</title>
        <authorList>
            <consortium name="The Broad Institute Genomics Platform"/>
            <consortium name="The Broad Institute Genome Sequencing Center for Infectious Disease"/>
            <person name="Wu L."/>
            <person name="Ma J."/>
        </authorList>
    </citation>
    <scope>NUCLEOTIDE SEQUENCE [LARGE SCALE GENOMIC DNA]</scope>
    <source>
        <strain evidence="13">CCM 7941</strain>
    </source>
</reference>
<evidence type="ECO:0000256" key="10">
    <source>
        <dbReference type="SAM" id="Coils"/>
    </source>
</evidence>
<evidence type="ECO:0000256" key="7">
    <source>
        <dbReference type="ARBA" id="ARBA00024910"/>
    </source>
</evidence>
<evidence type="ECO:0000256" key="1">
    <source>
        <dbReference type="ARBA" id="ARBA00004496"/>
    </source>
</evidence>
<dbReference type="Pfam" id="PF05164">
    <property type="entry name" value="ZapA"/>
    <property type="match status" value="1"/>
</dbReference>
<feature type="region of interest" description="Disordered" evidence="11">
    <location>
        <begin position="121"/>
        <end position="140"/>
    </location>
</feature>
<sequence length="140" mass="15166">MAQLNVTIAGKIYRMACGDGEEEHLAGLAAEFDRRVTDMQQAFGPIGDLRLHVMAALTVLDELVEARRRLEEAETEVRAMRVAMAGGERRAEEAEAQAAQALIRVSERIEALARELNPLSAAGRDAGPAPTFAVRPAREG</sequence>
<evidence type="ECO:0000256" key="2">
    <source>
        <dbReference type="ARBA" id="ARBA00015195"/>
    </source>
</evidence>
<dbReference type="RefSeq" id="WP_376831475.1">
    <property type="nucleotide sequence ID" value="NZ_JBHLWR010000006.1"/>
</dbReference>